<gene>
    <name evidence="3" type="ORF">SAMN04490248_107115</name>
</gene>
<evidence type="ECO:0000256" key="1">
    <source>
        <dbReference type="SAM" id="Phobius"/>
    </source>
</evidence>
<name>A0A1H8R0D8_9RHOB</name>
<evidence type="ECO:0000313" key="4">
    <source>
        <dbReference type="Proteomes" id="UP000198893"/>
    </source>
</evidence>
<feature type="transmembrane region" description="Helical" evidence="1">
    <location>
        <begin position="111"/>
        <end position="133"/>
    </location>
</feature>
<dbReference type="Pfam" id="PF14342">
    <property type="entry name" value="DUF4396"/>
    <property type="match status" value="1"/>
</dbReference>
<dbReference type="Proteomes" id="UP000198893">
    <property type="component" value="Unassembled WGS sequence"/>
</dbReference>
<dbReference type="STRING" id="569882.SAMN04490248_107115"/>
<evidence type="ECO:0000313" key="3">
    <source>
        <dbReference type="EMBL" id="SEO59584.1"/>
    </source>
</evidence>
<feature type="transmembrane region" description="Helical" evidence="1">
    <location>
        <begin position="84"/>
        <end position="105"/>
    </location>
</feature>
<feature type="transmembrane region" description="Helical" evidence="1">
    <location>
        <begin position="154"/>
        <end position="172"/>
    </location>
</feature>
<dbReference type="RefSeq" id="WP_093117354.1">
    <property type="nucleotide sequence ID" value="NZ_FODS01000007.1"/>
</dbReference>
<keyword evidence="1" id="KW-0472">Membrane</keyword>
<keyword evidence="4" id="KW-1185">Reference proteome</keyword>
<feature type="domain" description="DUF4396" evidence="2">
    <location>
        <begin position="77"/>
        <end position="207"/>
    </location>
</feature>
<feature type="transmembrane region" description="Helical" evidence="1">
    <location>
        <begin position="178"/>
        <end position="201"/>
    </location>
</feature>
<accession>A0A1H8R0D8</accession>
<organism evidence="3 4">
    <name type="scientific">Salinihabitans flavidus</name>
    <dbReference type="NCBI Taxonomy" id="569882"/>
    <lineage>
        <taxon>Bacteria</taxon>
        <taxon>Pseudomonadati</taxon>
        <taxon>Pseudomonadota</taxon>
        <taxon>Alphaproteobacteria</taxon>
        <taxon>Rhodobacterales</taxon>
        <taxon>Roseobacteraceae</taxon>
        <taxon>Salinihabitans</taxon>
    </lineage>
</organism>
<sequence>METFVEFLSQPETLIVWLAVMIPSQIILWRDLRATNAHLMGLMKLVWGLTVLYSGPLGLLIYWTSGRKQIARDSLPRRAFRSVAHCYSGCGMGEVAGLIIAVGLLQLSTPWVAGITFALAYLGGFALTVGPLMQEGVALRTAIWDAIVSETPSITVMEVVAISVDLTLSGSVGMGEPLFWSAMIVSLSMGLFAAWPVNLLLIHWGVKGGMMDPRETDHAHD</sequence>
<reference evidence="3 4" key="1">
    <citation type="submission" date="2016-10" db="EMBL/GenBank/DDBJ databases">
        <authorList>
            <person name="de Groot N.N."/>
        </authorList>
    </citation>
    <scope>NUCLEOTIDE SEQUENCE [LARGE SCALE GENOMIC DNA]</scope>
    <source>
        <strain evidence="3 4">DSM 27842</strain>
    </source>
</reference>
<evidence type="ECO:0000259" key="2">
    <source>
        <dbReference type="Pfam" id="PF14342"/>
    </source>
</evidence>
<protein>
    <recommendedName>
        <fullName evidence="2">DUF4396 domain-containing protein</fullName>
    </recommendedName>
</protein>
<keyword evidence="1" id="KW-1133">Transmembrane helix</keyword>
<dbReference type="AlphaFoldDB" id="A0A1H8R0D8"/>
<dbReference type="OrthoDB" id="1495425at2"/>
<keyword evidence="1" id="KW-0812">Transmembrane</keyword>
<dbReference type="InterPro" id="IPR025509">
    <property type="entry name" value="DUF4396"/>
</dbReference>
<dbReference type="EMBL" id="FODS01000007">
    <property type="protein sequence ID" value="SEO59584.1"/>
    <property type="molecule type" value="Genomic_DNA"/>
</dbReference>
<feature type="transmembrane region" description="Helical" evidence="1">
    <location>
        <begin position="41"/>
        <end position="63"/>
    </location>
</feature>
<proteinExistence type="predicted"/>
<feature type="transmembrane region" description="Helical" evidence="1">
    <location>
        <begin position="12"/>
        <end position="29"/>
    </location>
</feature>